<keyword evidence="2" id="KW-1185">Reference proteome</keyword>
<evidence type="ECO:0000313" key="2">
    <source>
        <dbReference type="Proteomes" id="UP000789375"/>
    </source>
</evidence>
<feature type="non-terminal residue" evidence="1">
    <location>
        <position position="42"/>
    </location>
</feature>
<dbReference type="AlphaFoldDB" id="A0A9N9HTE3"/>
<proteinExistence type="predicted"/>
<evidence type="ECO:0000313" key="1">
    <source>
        <dbReference type="EMBL" id="CAG8704455.1"/>
    </source>
</evidence>
<dbReference type="EMBL" id="CAJVPP010009422">
    <property type="protein sequence ID" value="CAG8704455.1"/>
    <property type="molecule type" value="Genomic_DNA"/>
</dbReference>
<gene>
    <name evidence="1" type="ORF">FMOSSE_LOCUS13972</name>
</gene>
<accession>A0A9N9HTE3</accession>
<dbReference type="Proteomes" id="UP000789375">
    <property type="component" value="Unassembled WGS sequence"/>
</dbReference>
<reference evidence="1" key="1">
    <citation type="submission" date="2021-06" db="EMBL/GenBank/DDBJ databases">
        <authorList>
            <person name="Kallberg Y."/>
            <person name="Tangrot J."/>
            <person name="Rosling A."/>
        </authorList>
    </citation>
    <scope>NUCLEOTIDE SEQUENCE</scope>
    <source>
        <strain evidence="1">87-6 pot B 2015</strain>
    </source>
</reference>
<protein>
    <submittedName>
        <fullName evidence="1">6546_t:CDS:1</fullName>
    </submittedName>
</protein>
<name>A0A9N9HTE3_FUNMO</name>
<comment type="caution">
    <text evidence="1">The sequence shown here is derived from an EMBL/GenBank/DDBJ whole genome shotgun (WGS) entry which is preliminary data.</text>
</comment>
<sequence>MLFAAKLIFSATICYDLAFGDNVVMSINPTNYFKVFGVLEVE</sequence>
<organism evidence="1 2">
    <name type="scientific">Funneliformis mosseae</name>
    <name type="common">Endomycorrhizal fungus</name>
    <name type="synonym">Glomus mosseae</name>
    <dbReference type="NCBI Taxonomy" id="27381"/>
    <lineage>
        <taxon>Eukaryota</taxon>
        <taxon>Fungi</taxon>
        <taxon>Fungi incertae sedis</taxon>
        <taxon>Mucoromycota</taxon>
        <taxon>Glomeromycotina</taxon>
        <taxon>Glomeromycetes</taxon>
        <taxon>Glomerales</taxon>
        <taxon>Glomeraceae</taxon>
        <taxon>Funneliformis</taxon>
    </lineage>
</organism>